<gene>
    <name evidence="10" type="ORF">SAMN04488500_103164</name>
</gene>
<dbReference type="GO" id="GO:0003824">
    <property type="term" value="F:catalytic activity"/>
    <property type="evidence" value="ECO:0007669"/>
    <property type="project" value="InterPro"/>
</dbReference>
<dbReference type="SFLD" id="SFLDS00029">
    <property type="entry name" value="Radical_SAM"/>
    <property type="match status" value="1"/>
</dbReference>
<dbReference type="Gene3D" id="3.40.50.280">
    <property type="entry name" value="Cobalamin-binding domain"/>
    <property type="match status" value="1"/>
</dbReference>
<keyword evidence="11" id="KW-1185">Reference proteome</keyword>
<evidence type="ECO:0000256" key="5">
    <source>
        <dbReference type="ARBA" id="ARBA00022723"/>
    </source>
</evidence>
<dbReference type="CDD" id="cd02068">
    <property type="entry name" value="radical_SAM_B12_BD"/>
    <property type="match status" value="1"/>
</dbReference>
<evidence type="ECO:0000256" key="2">
    <source>
        <dbReference type="ARBA" id="ARBA00022603"/>
    </source>
</evidence>
<protein>
    <submittedName>
        <fullName evidence="10">B12 binding domain-containing protein</fullName>
    </submittedName>
</protein>
<evidence type="ECO:0000313" key="10">
    <source>
        <dbReference type="EMBL" id="SMC45750.1"/>
    </source>
</evidence>
<feature type="domain" description="B12-binding" evidence="8">
    <location>
        <begin position="1"/>
        <end position="129"/>
    </location>
</feature>
<evidence type="ECO:0000256" key="1">
    <source>
        <dbReference type="ARBA" id="ARBA00001966"/>
    </source>
</evidence>
<dbReference type="Pfam" id="PF04055">
    <property type="entry name" value="Radical_SAM"/>
    <property type="match status" value="1"/>
</dbReference>
<sequence>MKIEIIIVYMQRYKNGHEANFVPPITGIYLAALTPAKYEVKVLHQQIEEVDIDTTADVIALSFFSGFAPEAYSLARRFKDKGKIVIAGGPHVTYYSDEALNYVDAIITGEVENIWEELLHDADQGVLKKIYSGQTPTLETAPTPRYDLLPDAFFVKKVVQATRGCFFNCSFCTVPTLNPGYRKRPVDAVLQDIQYDKFSRWWQNKVVWFWDDNLTADRQYAKELLRKMIPLKKWWLTQASIDIANDEELLDLMKASGCIGVFFGIESFDGDSLNDANKGQNKIEKYKNAVDALRSRGISVMAGLISGFDHDTPDSILKWQIIFPK</sequence>
<dbReference type="SFLD" id="SFLDG01123">
    <property type="entry name" value="methyltransferase_(Class_B)"/>
    <property type="match status" value="1"/>
</dbReference>
<dbReference type="AlphaFoldDB" id="A0A1W1ZBG1"/>
<proteinExistence type="predicted"/>
<dbReference type="GO" id="GO:0051539">
    <property type="term" value="F:4 iron, 4 sulfur cluster binding"/>
    <property type="evidence" value="ECO:0007669"/>
    <property type="project" value="UniProtKB-KW"/>
</dbReference>
<dbReference type="InterPro" id="IPR051198">
    <property type="entry name" value="BchE-like"/>
</dbReference>
<dbReference type="InterPro" id="IPR034466">
    <property type="entry name" value="Methyltransferase_Class_B"/>
</dbReference>
<dbReference type="GO" id="GO:0031419">
    <property type="term" value="F:cobalamin binding"/>
    <property type="evidence" value="ECO:0007669"/>
    <property type="project" value="InterPro"/>
</dbReference>
<dbReference type="PANTHER" id="PTHR43409:SF7">
    <property type="entry name" value="BLL1977 PROTEIN"/>
    <property type="match status" value="1"/>
</dbReference>
<dbReference type="SUPFAM" id="SSF102114">
    <property type="entry name" value="Radical SAM enzymes"/>
    <property type="match status" value="1"/>
</dbReference>
<evidence type="ECO:0000259" key="8">
    <source>
        <dbReference type="PROSITE" id="PS51332"/>
    </source>
</evidence>
<dbReference type="Pfam" id="PF02310">
    <property type="entry name" value="B12-binding"/>
    <property type="match status" value="1"/>
</dbReference>
<accession>A0A1W1ZBG1</accession>
<evidence type="ECO:0000313" key="11">
    <source>
        <dbReference type="Proteomes" id="UP000192738"/>
    </source>
</evidence>
<dbReference type="InterPro" id="IPR007197">
    <property type="entry name" value="rSAM"/>
</dbReference>
<keyword evidence="3" id="KW-0808">Transferase</keyword>
<evidence type="ECO:0000256" key="3">
    <source>
        <dbReference type="ARBA" id="ARBA00022679"/>
    </source>
</evidence>
<keyword evidence="6" id="KW-0408">Iron</keyword>
<dbReference type="Proteomes" id="UP000192738">
    <property type="component" value="Unassembled WGS sequence"/>
</dbReference>
<evidence type="ECO:0000256" key="7">
    <source>
        <dbReference type="ARBA" id="ARBA00023014"/>
    </source>
</evidence>
<dbReference type="PANTHER" id="PTHR43409">
    <property type="entry name" value="ANAEROBIC MAGNESIUM-PROTOPORPHYRIN IX MONOMETHYL ESTER CYCLASE-RELATED"/>
    <property type="match status" value="1"/>
</dbReference>
<dbReference type="GO" id="GO:0005829">
    <property type="term" value="C:cytosol"/>
    <property type="evidence" value="ECO:0007669"/>
    <property type="project" value="TreeGrafter"/>
</dbReference>
<dbReference type="SMART" id="SM00729">
    <property type="entry name" value="Elp3"/>
    <property type="match status" value="1"/>
</dbReference>
<dbReference type="SFLD" id="SFLDG01082">
    <property type="entry name" value="B12-binding_domain_containing"/>
    <property type="match status" value="1"/>
</dbReference>
<keyword evidence="5" id="KW-0479">Metal-binding</keyword>
<dbReference type="EMBL" id="FWXI01000003">
    <property type="protein sequence ID" value="SMC45750.1"/>
    <property type="molecule type" value="Genomic_DNA"/>
</dbReference>
<dbReference type="Gene3D" id="3.80.30.20">
    <property type="entry name" value="tm_1862 like domain"/>
    <property type="match status" value="1"/>
</dbReference>
<evidence type="ECO:0000256" key="4">
    <source>
        <dbReference type="ARBA" id="ARBA00022691"/>
    </source>
</evidence>
<evidence type="ECO:0000256" key="6">
    <source>
        <dbReference type="ARBA" id="ARBA00023004"/>
    </source>
</evidence>
<organism evidence="10 11">
    <name type="scientific">Sporomusa malonica</name>
    <dbReference type="NCBI Taxonomy" id="112901"/>
    <lineage>
        <taxon>Bacteria</taxon>
        <taxon>Bacillati</taxon>
        <taxon>Bacillota</taxon>
        <taxon>Negativicutes</taxon>
        <taxon>Selenomonadales</taxon>
        <taxon>Sporomusaceae</taxon>
        <taxon>Sporomusa</taxon>
    </lineage>
</organism>
<feature type="domain" description="Radical SAM core" evidence="9">
    <location>
        <begin position="151"/>
        <end position="325"/>
    </location>
</feature>
<comment type="cofactor">
    <cofactor evidence="1">
        <name>[4Fe-4S] cluster</name>
        <dbReference type="ChEBI" id="CHEBI:49883"/>
    </cofactor>
</comment>
<keyword evidence="7" id="KW-0411">Iron-sulfur</keyword>
<keyword evidence="4" id="KW-0949">S-adenosyl-L-methionine</keyword>
<dbReference type="InterPro" id="IPR006638">
    <property type="entry name" value="Elp3/MiaA/NifB-like_rSAM"/>
</dbReference>
<dbReference type="InterPro" id="IPR006158">
    <property type="entry name" value="Cobalamin-bd"/>
</dbReference>
<dbReference type="InterPro" id="IPR058240">
    <property type="entry name" value="rSAM_sf"/>
</dbReference>
<keyword evidence="2" id="KW-0489">Methyltransferase</keyword>
<name>A0A1W1ZBG1_9FIRM</name>
<dbReference type="RefSeq" id="WP_217805878.1">
    <property type="nucleotide sequence ID" value="NZ_CP155572.1"/>
</dbReference>
<dbReference type="STRING" id="112901.SAMN04488500_103164"/>
<evidence type="ECO:0000259" key="9">
    <source>
        <dbReference type="PROSITE" id="PS51918"/>
    </source>
</evidence>
<dbReference type="InterPro" id="IPR023404">
    <property type="entry name" value="rSAM_horseshoe"/>
</dbReference>
<dbReference type="GO" id="GO:0046872">
    <property type="term" value="F:metal ion binding"/>
    <property type="evidence" value="ECO:0007669"/>
    <property type="project" value="UniProtKB-KW"/>
</dbReference>
<dbReference type="PROSITE" id="PS51332">
    <property type="entry name" value="B12_BINDING"/>
    <property type="match status" value="1"/>
</dbReference>
<reference evidence="10 11" key="1">
    <citation type="submission" date="2017-04" db="EMBL/GenBank/DDBJ databases">
        <authorList>
            <person name="Afonso C.L."/>
            <person name="Miller P.J."/>
            <person name="Scott M.A."/>
            <person name="Spackman E."/>
            <person name="Goraichik I."/>
            <person name="Dimitrov K.M."/>
            <person name="Suarez D.L."/>
            <person name="Swayne D.E."/>
        </authorList>
    </citation>
    <scope>NUCLEOTIDE SEQUENCE [LARGE SCALE GENOMIC DNA]</scope>
    <source>
        <strain evidence="10 11">DSM 5090</strain>
    </source>
</reference>
<dbReference type="CDD" id="cd01335">
    <property type="entry name" value="Radical_SAM"/>
    <property type="match status" value="1"/>
</dbReference>
<dbReference type="PROSITE" id="PS51918">
    <property type="entry name" value="RADICAL_SAM"/>
    <property type="match status" value="1"/>
</dbReference>